<dbReference type="EMBL" id="LDJL01000004">
    <property type="protein sequence ID" value="KRG71159.1"/>
    <property type="molecule type" value="Genomic_DNA"/>
</dbReference>
<name>A0A0R0CYD2_9GAMM</name>
<dbReference type="PATRIC" id="fig|344882.3.peg.2328"/>
<dbReference type="OrthoDB" id="9800188at2"/>
<reference evidence="1 2" key="1">
    <citation type="submission" date="2015-05" db="EMBL/GenBank/DDBJ databases">
        <title>Genome sequencing and analysis of members of genus Stenotrophomonas.</title>
        <authorList>
            <person name="Patil P.P."/>
            <person name="Midha S."/>
            <person name="Patil P.B."/>
        </authorList>
    </citation>
    <scope>NUCLEOTIDE SEQUENCE [LARGE SCALE GENOMIC DNA]</scope>
    <source>
        <strain evidence="1 2">DSM 21858</strain>
    </source>
</reference>
<evidence type="ECO:0000313" key="2">
    <source>
        <dbReference type="Proteomes" id="UP000052052"/>
    </source>
</evidence>
<proteinExistence type="predicted"/>
<dbReference type="Proteomes" id="UP000052052">
    <property type="component" value="Unassembled WGS sequence"/>
</dbReference>
<accession>A0A0R0CYD2</accession>
<dbReference type="InterPro" id="IPR016776">
    <property type="entry name" value="ApeP-like_dehydratase"/>
</dbReference>
<dbReference type="AlphaFoldDB" id="A0A0R0CYD2"/>
<dbReference type="PIRSF" id="PIRSF020565">
    <property type="entry name" value="3Ho_Ac_ACP_DH_prd"/>
    <property type="match status" value="1"/>
</dbReference>
<dbReference type="STRING" id="344882.ABB29_04975"/>
<dbReference type="Pfam" id="PF22817">
    <property type="entry name" value="ApeP-like"/>
    <property type="match status" value="1"/>
</dbReference>
<dbReference type="CDD" id="cd01289">
    <property type="entry name" value="FabA_like"/>
    <property type="match status" value="1"/>
</dbReference>
<organism evidence="1 2">
    <name type="scientific">Pseudoxanthomonas dokdonensis</name>
    <dbReference type="NCBI Taxonomy" id="344882"/>
    <lineage>
        <taxon>Bacteria</taxon>
        <taxon>Pseudomonadati</taxon>
        <taxon>Pseudomonadota</taxon>
        <taxon>Gammaproteobacteria</taxon>
        <taxon>Lysobacterales</taxon>
        <taxon>Lysobacteraceae</taxon>
        <taxon>Pseudoxanthomonas</taxon>
    </lineage>
</organism>
<keyword evidence="2" id="KW-1185">Reference proteome</keyword>
<protein>
    <submittedName>
        <fullName evidence="1">Dehydratase</fullName>
    </submittedName>
</protein>
<comment type="caution">
    <text evidence="1">The sequence shown here is derived from an EMBL/GenBank/DDBJ whole genome shotgun (WGS) entry which is preliminary data.</text>
</comment>
<dbReference type="InterPro" id="IPR029069">
    <property type="entry name" value="HotDog_dom_sf"/>
</dbReference>
<sequence length="161" mass="17967">MEPMHEISHYLPHRGTMLLIDRLLEWQEDHVVAELRVPASGPFHEDEGVPAWVGIEYMAQTIAAWSGNRARNAGDVPGIGFLLGSRRYLAHVQYFRAGAVLTVEARRELMGDNGLGMFACRILEQGTEIASANVSVFEPPDPMAYLENSKQPAQPHQGYRI</sequence>
<dbReference type="SUPFAM" id="SSF54637">
    <property type="entry name" value="Thioesterase/thiol ester dehydrase-isomerase"/>
    <property type="match status" value="1"/>
</dbReference>
<gene>
    <name evidence="1" type="ORF">ABB29_04975</name>
</gene>
<evidence type="ECO:0000313" key="1">
    <source>
        <dbReference type="EMBL" id="KRG71159.1"/>
    </source>
</evidence>
<dbReference type="Gene3D" id="3.10.129.10">
    <property type="entry name" value="Hotdog Thioesterase"/>
    <property type="match status" value="1"/>
</dbReference>